<feature type="compositionally biased region" description="Basic residues" evidence="1">
    <location>
        <begin position="123"/>
        <end position="135"/>
    </location>
</feature>
<accession>A0A6A6SRA3</accession>
<feature type="region of interest" description="Disordered" evidence="1">
    <location>
        <begin position="97"/>
        <end position="135"/>
    </location>
</feature>
<keyword evidence="3" id="KW-1185">Reference proteome</keyword>
<proteinExistence type="predicted"/>
<organism evidence="2 3">
    <name type="scientific">Lophiostoma macrostomum CBS 122681</name>
    <dbReference type="NCBI Taxonomy" id="1314788"/>
    <lineage>
        <taxon>Eukaryota</taxon>
        <taxon>Fungi</taxon>
        <taxon>Dikarya</taxon>
        <taxon>Ascomycota</taxon>
        <taxon>Pezizomycotina</taxon>
        <taxon>Dothideomycetes</taxon>
        <taxon>Pleosporomycetidae</taxon>
        <taxon>Pleosporales</taxon>
        <taxon>Lophiostomataceae</taxon>
        <taxon>Lophiostoma</taxon>
    </lineage>
</organism>
<evidence type="ECO:0000313" key="2">
    <source>
        <dbReference type="EMBL" id="KAF2650062.1"/>
    </source>
</evidence>
<gene>
    <name evidence="2" type="ORF">K491DRAFT_609545</name>
</gene>
<name>A0A6A6SRA3_9PLEO</name>
<feature type="compositionally biased region" description="Basic and acidic residues" evidence="1">
    <location>
        <begin position="97"/>
        <end position="122"/>
    </location>
</feature>
<evidence type="ECO:0000256" key="1">
    <source>
        <dbReference type="SAM" id="MobiDB-lite"/>
    </source>
</evidence>
<evidence type="ECO:0000313" key="3">
    <source>
        <dbReference type="Proteomes" id="UP000799324"/>
    </source>
</evidence>
<protein>
    <submittedName>
        <fullName evidence="2">Uncharacterized protein</fullName>
    </submittedName>
</protein>
<reference evidence="2" key="1">
    <citation type="journal article" date="2020" name="Stud. Mycol.">
        <title>101 Dothideomycetes genomes: a test case for predicting lifestyles and emergence of pathogens.</title>
        <authorList>
            <person name="Haridas S."/>
            <person name="Albert R."/>
            <person name="Binder M."/>
            <person name="Bloem J."/>
            <person name="Labutti K."/>
            <person name="Salamov A."/>
            <person name="Andreopoulos B."/>
            <person name="Baker S."/>
            <person name="Barry K."/>
            <person name="Bills G."/>
            <person name="Bluhm B."/>
            <person name="Cannon C."/>
            <person name="Castanera R."/>
            <person name="Culley D."/>
            <person name="Daum C."/>
            <person name="Ezra D."/>
            <person name="Gonzalez J."/>
            <person name="Henrissat B."/>
            <person name="Kuo A."/>
            <person name="Liang C."/>
            <person name="Lipzen A."/>
            <person name="Lutzoni F."/>
            <person name="Magnuson J."/>
            <person name="Mondo S."/>
            <person name="Nolan M."/>
            <person name="Ohm R."/>
            <person name="Pangilinan J."/>
            <person name="Park H.-J."/>
            <person name="Ramirez L."/>
            <person name="Alfaro M."/>
            <person name="Sun H."/>
            <person name="Tritt A."/>
            <person name="Yoshinaga Y."/>
            <person name="Zwiers L.-H."/>
            <person name="Turgeon B."/>
            <person name="Goodwin S."/>
            <person name="Spatafora J."/>
            <person name="Crous P."/>
            <person name="Grigoriev I."/>
        </authorList>
    </citation>
    <scope>NUCLEOTIDE SEQUENCE</scope>
    <source>
        <strain evidence="2">CBS 122681</strain>
    </source>
</reference>
<dbReference type="AlphaFoldDB" id="A0A6A6SRA3"/>
<dbReference type="EMBL" id="MU004468">
    <property type="protein sequence ID" value="KAF2650062.1"/>
    <property type="molecule type" value="Genomic_DNA"/>
</dbReference>
<sequence length="135" mass="15525">MDRFGRTGGNLVPGTERFSRTGRLATGTLHHCPGASVWIGDNPPSNCRWKPWGGKQNVWCDTHETPCINGCVNKFHLKNQNGCDSCQGRWDREDAQERKAREEVRDAAEKKRKEEEVWAKHEQKNKKKSGFKRTF</sequence>
<dbReference type="Proteomes" id="UP000799324">
    <property type="component" value="Unassembled WGS sequence"/>
</dbReference>
<dbReference type="OrthoDB" id="3787552at2759"/>